<evidence type="ECO:0000256" key="4">
    <source>
        <dbReference type="ARBA" id="ARBA00022679"/>
    </source>
</evidence>
<keyword evidence="3" id="KW-0597">Phosphoprotein</keyword>
<evidence type="ECO:0000256" key="2">
    <source>
        <dbReference type="ARBA" id="ARBA00012438"/>
    </source>
</evidence>
<dbReference type="EMBL" id="UOFT01000040">
    <property type="protein sequence ID" value="VAW94737.1"/>
    <property type="molecule type" value="Genomic_DNA"/>
</dbReference>
<dbReference type="SUPFAM" id="SSF47384">
    <property type="entry name" value="Homodimeric domain of signal transducing histidine kinase"/>
    <property type="match status" value="1"/>
</dbReference>
<dbReference type="InterPro" id="IPR029016">
    <property type="entry name" value="GAF-like_dom_sf"/>
</dbReference>
<dbReference type="PRINTS" id="PR00344">
    <property type="entry name" value="BCTRLSENSOR"/>
</dbReference>
<evidence type="ECO:0000259" key="8">
    <source>
        <dbReference type="PROSITE" id="PS50109"/>
    </source>
</evidence>
<evidence type="ECO:0000313" key="9">
    <source>
        <dbReference type="EMBL" id="VAW94737.1"/>
    </source>
</evidence>
<dbReference type="PROSITE" id="PS50109">
    <property type="entry name" value="HIS_KIN"/>
    <property type="match status" value="1"/>
</dbReference>
<dbReference type="FunFam" id="3.30.565.10:FF:000006">
    <property type="entry name" value="Sensor histidine kinase WalK"/>
    <property type="match status" value="1"/>
</dbReference>
<dbReference type="InterPro" id="IPR003661">
    <property type="entry name" value="HisK_dim/P_dom"/>
</dbReference>
<keyword evidence="7" id="KW-0472">Membrane</keyword>
<feature type="transmembrane region" description="Helical" evidence="7">
    <location>
        <begin position="184"/>
        <end position="208"/>
    </location>
</feature>
<dbReference type="InterPro" id="IPR005467">
    <property type="entry name" value="His_kinase_dom"/>
</dbReference>
<dbReference type="CDD" id="cd00075">
    <property type="entry name" value="HATPase"/>
    <property type="match status" value="1"/>
</dbReference>
<feature type="domain" description="Histidine kinase" evidence="8">
    <location>
        <begin position="403"/>
        <end position="621"/>
    </location>
</feature>
<keyword evidence="7" id="KW-0812">Transmembrane</keyword>
<dbReference type="InterPro" id="IPR003594">
    <property type="entry name" value="HATPase_dom"/>
</dbReference>
<evidence type="ECO:0000256" key="5">
    <source>
        <dbReference type="ARBA" id="ARBA00022777"/>
    </source>
</evidence>
<evidence type="ECO:0000256" key="7">
    <source>
        <dbReference type="SAM" id="Phobius"/>
    </source>
</evidence>
<dbReference type="Pfam" id="PF01590">
    <property type="entry name" value="GAF"/>
    <property type="match status" value="1"/>
</dbReference>
<dbReference type="EC" id="2.7.13.3" evidence="2"/>
<dbReference type="SMART" id="SM00388">
    <property type="entry name" value="HisKA"/>
    <property type="match status" value="1"/>
</dbReference>
<dbReference type="SUPFAM" id="SSF55874">
    <property type="entry name" value="ATPase domain of HSP90 chaperone/DNA topoisomerase II/histidine kinase"/>
    <property type="match status" value="1"/>
</dbReference>
<keyword evidence="6" id="KW-0902">Two-component regulatory system</keyword>
<feature type="transmembrane region" description="Helical" evidence="7">
    <location>
        <begin position="9"/>
        <end position="31"/>
    </location>
</feature>
<sequence>MKRDRRSTYFLILGFGVIGAFFFIFASGWIYTLYDSQQKLQKILDEKEEEKLVTELKNISLKRNMAVLRVIIKEDVFERDYEKMHMRSLGADFIRIREKLHSEYFRAKEKKYWKSIGDTIDKSAGIQYRIFDLLADGQEKDAILLINDLFKAQENTTQALYTLTALVEEDVIEDLAEAREASVFFSYLVFILLILSVITGFFVIRYVVTKMWKSEDALIDYGRKIRELYDISSESGVDNNIQIEHMLVACCQLINMDNVLVVKVDVISNHNDVLYELGNKLDDSAVEKIKSKLCSFTFHTNNIITIPDFSRSLVWKDDLKLKKSVNASISVPFRVNNSSYGVLCFLKKDKLSDKFTNEESDLIKLVSSWIGFSIEREIDNKNQQALKEKAELANIAKSEFLGNMSHELRTPMHAILSYSGFGVKRFSSVTDDKKLGYFTKIQASAETLLRLLNDILDLSKLEANKMEFDIEKDDINKIILEVIDEFFAMAEDNRLIFECALKESAYPLKFDTGRIKQVIRNLVSNAIKFSKQETSIIIQAENIGTEFKFSIIDKGVGIPSDELLDVFEKFKQSSKTKTEAGGTGLGLAICKEIILAHKGEIWAENNAAGGATFNFSIPTEVANNECK</sequence>
<dbReference type="InterPro" id="IPR003018">
    <property type="entry name" value="GAF"/>
</dbReference>
<dbReference type="CDD" id="cd00082">
    <property type="entry name" value="HisKA"/>
    <property type="match status" value="1"/>
</dbReference>
<dbReference type="InterPro" id="IPR004358">
    <property type="entry name" value="Sig_transdc_His_kin-like_C"/>
</dbReference>
<comment type="catalytic activity">
    <reaction evidence="1">
        <text>ATP + protein L-histidine = ADP + protein N-phospho-L-histidine.</text>
        <dbReference type="EC" id="2.7.13.3"/>
    </reaction>
</comment>
<accession>A0A3B1A576</accession>
<evidence type="ECO:0000256" key="3">
    <source>
        <dbReference type="ARBA" id="ARBA00022553"/>
    </source>
</evidence>
<dbReference type="Pfam" id="PF02518">
    <property type="entry name" value="HATPase_c"/>
    <property type="match status" value="1"/>
</dbReference>
<proteinExistence type="predicted"/>
<dbReference type="SUPFAM" id="SSF55781">
    <property type="entry name" value="GAF domain-like"/>
    <property type="match status" value="1"/>
</dbReference>
<dbReference type="AlphaFoldDB" id="A0A3B1A576"/>
<dbReference type="Gene3D" id="3.30.565.10">
    <property type="entry name" value="Histidine kinase-like ATPase, C-terminal domain"/>
    <property type="match status" value="1"/>
</dbReference>
<dbReference type="GO" id="GO:0000155">
    <property type="term" value="F:phosphorelay sensor kinase activity"/>
    <property type="evidence" value="ECO:0007669"/>
    <property type="project" value="InterPro"/>
</dbReference>
<organism evidence="9">
    <name type="scientific">hydrothermal vent metagenome</name>
    <dbReference type="NCBI Taxonomy" id="652676"/>
    <lineage>
        <taxon>unclassified sequences</taxon>
        <taxon>metagenomes</taxon>
        <taxon>ecological metagenomes</taxon>
    </lineage>
</organism>
<gene>
    <name evidence="9" type="ORF">MNBD_GAMMA23-1165</name>
</gene>
<dbReference type="PANTHER" id="PTHR43711">
    <property type="entry name" value="TWO-COMPONENT HISTIDINE KINASE"/>
    <property type="match status" value="1"/>
</dbReference>
<keyword evidence="4" id="KW-0808">Transferase</keyword>
<dbReference type="InterPro" id="IPR050736">
    <property type="entry name" value="Sensor_HK_Regulatory"/>
</dbReference>
<dbReference type="SMART" id="SM00387">
    <property type="entry name" value="HATPase_c"/>
    <property type="match status" value="1"/>
</dbReference>
<dbReference type="PANTHER" id="PTHR43711:SF1">
    <property type="entry name" value="HISTIDINE KINASE 1"/>
    <property type="match status" value="1"/>
</dbReference>
<protein>
    <recommendedName>
        <fullName evidence="2">histidine kinase</fullName>
        <ecNumber evidence="2">2.7.13.3</ecNumber>
    </recommendedName>
</protein>
<keyword evidence="7" id="KW-1133">Transmembrane helix</keyword>
<dbReference type="Pfam" id="PF00512">
    <property type="entry name" value="HisKA"/>
    <property type="match status" value="1"/>
</dbReference>
<dbReference type="InterPro" id="IPR036097">
    <property type="entry name" value="HisK_dim/P_sf"/>
</dbReference>
<dbReference type="Gene3D" id="3.30.450.40">
    <property type="match status" value="1"/>
</dbReference>
<evidence type="ECO:0000256" key="1">
    <source>
        <dbReference type="ARBA" id="ARBA00000085"/>
    </source>
</evidence>
<evidence type="ECO:0000256" key="6">
    <source>
        <dbReference type="ARBA" id="ARBA00023012"/>
    </source>
</evidence>
<dbReference type="InterPro" id="IPR036890">
    <property type="entry name" value="HATPase_C_sf"/>
</dbReference>
<dbReference type="Gene3D" id="1.10.287.130">
    <property type="match status" value="1"/>
</dbReference>
<reference evidence="9" key="1">
    <citation type="submission" date="2018-06" db="EMBL/GenBank/DDBJ databases">
        <authorList>
            <person name="Zhirakovskaya E."/>
        </authorList>
    </citation>
    <scope>NUCLEOTIDE SEQUENCE</scope>
</reference>
<keyword evidence="5 9" id="KW-0418">Kinase</keyword>
<name>A0A3B1A576_9ZZZZ</name>